<evidence type="ECO:0000256" key="8">
    <source>
        <dbReference type="SAM" id="Phobius"/>
    </source>
</evidence>
<dbReference type="PANTHER" id="PTHR32063">
    <property type="match status" value="1"/>
</dbReference>
<feature type="transmembrane region" description="Helical" evidence="8">
    <location>
        <begin position="12"/>
        <end position="31"/>
    </location>
</feature>
<dbReference type="SUPFAM" id="SSF82714">
    <property type="entry name" value="Multidrug efflux transporter AcrB TolC docking domain, DN and DC subdomains"/>
    <property type="match status" value="2"/>
</dbReference>
<comment type="similarity">
    <text evidence="2">Belongs to the resistance-nodulation-cell division (RND) (TC 2.A.6) family.</text>
</comment>
<evidence type="ECO:0000256" key="3">
    <source>
        <dbReference type="ARBA" id="ARBA00022448"/>
    </source>
</evidence>
<gene>
    <name evidence="9" type="ORF">PF327_11290</name>
</gene>
<feature type="transmembrane region" description="Helical" evidence="8">
    <location>
        <begin position="1000"/>
        <end position="1025"/>
    </location>
</feature>
<feature type="transmembrane region" description="Helical" evidence="8">
    <location>
        <begin position="533"/>
        <end position="550"/>
    </location>
</feature>
<feature type="transmembrane region" description="Helical" evidence="8">
    <location>
        <begin position="441"/>
        <end position="460"/>
    </location>
</feature>
<feature type="transmembrane region" description="Helical" evidence="8">
    <location>
        <begin position="480"/>
        <end position="500"/>
    </location>
</feature>
<keyword evidence="3" id="KW-0813">Transport</keyword>
<evidence type="ECO:0000256" key="2">
    <source>
        <dbReference type="ARBA" id="ARBA00010942"/>
    </source>
</evidence>
<dbReference type="InterPro" id="IPR004763">
    <property type="entry name" value="CusA-like"/>
</dbReference>
<dbReference type="SUPFAM" id="SSF82693">
    <property type="entry name" value="Multidrug efflux transporter AcrB pore domain, PN1, PN2, PC1 and PC2 subdomains"/>
    <property type="match status" value="2"/>
</dbReference>
<feature type="transmembrane region" description="Helical" evidence="8">
    <location>
        <begin position="971"/>
        <end position="988"/>
    </location>
</feature>
<comment type="caution">
    <text evidence="9">The sequence shown here is derived from an EMBL/GenBank/DDBJ whole genome shotgun (WGS) entry which is preliminary data.</text>
</comment>
<evidence type="ECO:0000313" key="9">
    <source>
        <dbReference type="EMBL" id="MDM5264779.1"/>
    </source>
</evidence>
<evidence type="ECO:0000256" key="1">
    <source>
        <dbReference type="ARBA" id="ARBA00004651"/>
    </source>
</evidence>
<keyword evidence="10" id="KW-1185">Reference proteome</keyword>
<organism evidence="9 10">
    <name type="scientific">Sulfurovum xiamenensis</name>
    <dbReference type="NCBI Taxonomy" id="3019066"/>
    <lineage>
        <taxon>Bacteria</taxon>
        <taxon>Pseudomonadati</taxon>
        <taxon>Campylobacterota</taxon>
        <taxon>Epsilonproteobacteria</taxon>
        <taxon>Campylobacterales</taxon>
        <taxon>Sulfurovaceae</taxon>
        <taxon>Sulfurovum</taxon>
    </lineage>
</organism>
<feature type="transmembrane region" description="Helical" evidence="8">
    <location>
        <begin position="366"/>
        <end position="385"/>
    </location>
</feature>
<dbReference type="Gene3D" id="3.30.70.1440">
    <property type="entry name" value="Multidrug efflux transporter AcrB pore domain"/>
    <property type="match status" value="1"/>
</dbReference>
<evidence type="ECO:0000256" key="4">
    <source>
        <dbReference type="ARBA" id="ARBA00022475"/>
    </source>
</evidence>
<dbReference type="Gene3D" id="1.20.1640.10">
    <property type="entry name" value="Multidrug efflux transporter AcrB transmembrane domain"/>
    <property type="match status" value="2"/>
</dbReference>
<dbReference type="Gene3D" id="3.30.70.1320">
    <property type="entry name" value="Multidrug efflux transporter AcrB pore domain like"/>
    <property type="match status" value="1"/>
</dbReference>
<evidence type="ECO:0000256" key="5">
    <source>
        <dbReference type="ARBA" id="ARBA00022692"/>
    </source>
</evidence>
<dbReference type="NCBIfam" id="TIGR00914">
    <property type="entry name" value="2A0601"/>
    <property type="match status" value="1"/>
</dbReference>
<keyword evidence="4" id="KW-1003">Cell membrane</keyword>
<dbReference type="Gene3D" id="3.30.70.1430">
    <property type="entry name" value="Multidrug efflux transporter AcrB pore domain"/>
    <property type="match status" value="2"/>
</dbReference>
<evidence type="ECO:0000256" key="7">
    <source>
        <dbReference type="ARBA" id="ARBA00023136"/>
    </source>
</evidence>
<dbReference type="Gene3D" id="3.30.2090.10">
    <property type="entry name" value="Multidrug efflux transporter AcrB TolC docking domain, DN and DC subdomains"/>
    <property type="match status" value="2"/>
</dbReference>
<dbReference type="EMBL" id="JAQIBC010000016">
    <property type="protein sequence ID" value="MDM5264779.1"/>
    <property type="molecule type" value="Genomic_DNA"/>
</dbReference>
<proteinExistence type="inferred from homology"/>
<dbReference type="InterPro" id="IPR027463">
    <property type="entry name" value="AcrB_DN_DC_subdom"/>
</dbReference>
<feature type="transmembrane region" description="Helical" evidence="8">
    <location>
        <begin position="339"/>
        <end position="359"/>
    </location>
</feature>
<protein>
    <submittedName>
        <fullName evidence="9">CusA/CzcA family heavy metal efflux RND transporter</fullName>
    </submittedName>
</protein>
<dbReference type="PRINTS" id="PR00702">
    <property type="entry name" value="ACRIFLAVINRP"/>
</dbReference>
<feature type="transmembrane region" description="Helical" evidence="8">
    <location>
        <begin position="918"/>
        <end position="937"/>
    </location>
</feature>
<keyword evidence="7 8" id="KW-0472">Membrane</keyword>
<keyword evidence="5 8" id="KW-0812">Transmembrane</keyword>
<dbReference type="SUPFAM" id="SSF82866">
    <property type="entry name" value="Multidrug efflux transporter AcrB transmembrane domain"/>
    <property type="match status" value="2"/>
</dbReference>
<dbReference type="RefSeq" id="WP_289402661.1">
    <property type="nucleotide sequence ID" value="NZ_JAQIBC010000016.1"/>
</dbReference>
<feature type="transmembrane region" description="Helical" evidence="8">
    <location>
        <begin position="397"/>
        <end position="420"/>
    </location>
</feature>
<dbReference type="Pfam" id="PF00873">
    <property type="entry name" value="ACR_tran"/>
    <property type="match status" value="1"/>
</dbReference>
<comment type="subcellular location">
    <subcellularLocation>
        <location evidence="1">Cell membrane</location>
        <topology evidence="1">Multi-pass membrane protein</topology>
    </subcellularLocation>
</comment>
<feature type="transmembrane region" description="Helical" evidence="8">
    <location>
        <begin position="892"/>
        <end position="912"/>
    </location>
</feature>
<dbReference type="InterPro" id="IPR001036">
    <property type="entry name" value="Acrflvin-R"/>
</dbReference>
<dbReference type="PANTHER" id="PTHR32063:SF19">
    <property type="entry name" value="CATION EFFLUX SYSTEM PROTEIN CUSA"/>
    <property type="match status" value="1"/>
</dbReference>
<reference evidence="9" key="1">
    <citation type="submission" date="2023-01" db="EMBL/GenBank/DDBJ databases">
        <title>Sulfurovum sp. XTW-4 genome assembly.</title>
        <authorList>
            <person name="Wang J."/>
        </authorList>
    </citation>
    <scope>NUCLEOTIDE SEQUENCE</scope>
    <source>
        <strain evidence="9">XTW-4</strain>
    </source>
</reference>
<evidence type="ECO:0000256" key="6">
    <source>
        <dbReference type="ARBA" id="ARBA00022989"/>
    </source>
</evidence>
<dbReference type="Proteomes" id="UP001169066">
    <property type="component" value="Unassembled WGS sequence"/>
</dbReference>
<evidence type="ECO:0000313" key="10">
    <source>
        <dbReference type="Proteomes" id="UP001169066"/>
    </source>
</evidence>
<accession>A0ABT7QUY8</accession>
<feature type="transmembrane region" description="Helical" evidence="8">
    <location>
        <begin position="866"/>
        <end position="885"/>
    </location>
</feature>
<sequence length="1042" mass="115375">MIQNLIELAIRNRAMVVIGFVIIGLLSVFSLNTARIDAIPDIGENQQIVFTEWPGRSPKDVEAQITYPLSVMMQGIPGVKNIRASSAFGFSIIYVIFEDDIDFYWSRSRILEKLSTATSELPSEVTPTMGPDATGLGQVFWYTLENKKDSKHPKSLAELRSLQDFYVRYLLQGVKGVSEVASIGGFVKEYQIDVDPNNLFAYDVHFSTLVKAIQNSNIDVGAEVIEEGDREFIVRGKGFFKNISDIENVVVAVKNNSPIRVKDLASVQIGAGFRRGALDKNGIESVGGVVTMRYGENPQEVLDNVKTRLEIVKKGLPKGVELVPFYDRTEVIERTIGTVYSALTQEIIISIIVIMLFLLHFKSSVLVSLTLPLGVGISFILMKLLEIDSNVMSLSGLVIAIGSMIDMGIIMTENIYANLAQNPNVSKEDRVEIIVKASREVGPAILTAVSTTIVTFLPVFGLEDSEGKLFGPLAWAKTLAMFGSVTVAIVLVPALAVYFLKGNLKPIEKNPVSNTIVKTYIPILHWMLEHRKLFLTLPIMILLLGGFAYSKLGKEFMPSLNEGEILYMPVTTPDVSMTKAREILAYIDKKLQEHPLVADAIGKLGRADTAIDPAPISMFETVVKLVPKNEWPDGISIYDIMNELDEELQVPGLVNAWLFPIENRISMISTGIKTQIGVKVFGDDLKTLEEISAQIGKEVEKISGAYGVYAEKITGKPYIEFDIDRIAASRYGINTGTINKILQTAVGGMTIGQFYEGRDRYPIRVRYKKELRNRIDELKKVLVPSPLGHHIPIVELANVQVVTGPSVIQSENGMLRSLVLLNVRGRDLIGFVEEAKNKIDKINLPEGYSIVWAGQYENQVRSNNRLMVLMPLALFINLVIIYFGIKSLRNAVIVFSAVPIAFAGGLILLWVGGFNTSVAVWVGFIALFGIAVDDGVIKMTYLQQSMKKNTPDNWNELKETIIEASSRRIRPLLMTTTTTVAALLPIMWSTGTGSEVMKPMAIPTLGGMLVELISLFVVPIVFSYFEHRKILLEKRDEGKAKQ</sequence>
<name>A0ABT7QUY8_9BACT</name>
<keyword evidence="6 8" id="KW-1133">Transmembrane helix</keyword>